<dbReference type="STRING" id="1134406.ADN00_07445"/>
<evidence type="ECO:0000313" key="5">
    <source>
        <dbReference type="EMBL" id="KPL78290.1"/>
    </source>
</evidence>
<dbReference type="InterPro" id="IPR036291">
    <property type="entry name" value="NAD(P)-bd_dom_sf"/>
</dbReference>
<dbReference type="RefSeq" id="WP_075062353.1">
    <property type="nucleotide sequence ID" value="NZ_LGCL01000019.1"/>
</dbReference>
<dbReference type="GO" id="GO:0051287">
    <property type="term" value="F:NAD binding"/>
    <property type="evidence" value="ECO:0007669"/>
    <property type="project" value="InterPro"/>
</dbReference>
<dbReference type="SUPFAM" id="SSF52283">
    <property type="entry name" value="Formate/glycerate dehydrogenase catalytic domain-like"/>
    <property type="match status" value="1"/>
</dbReference>
<comment type="caution">
    <text evidence="5">The sequence shown here is derived from an EMBL/GenBank/DDBJ whole genome shotgun (WGS) entry which is preliminary data.</text>
</comment>
<dbReference type="CDD" id="cd12174">
    <property type="entry name" value="PGDH_like_3"/>
    <property type="match status" value="1"/>
</dbReference>
<evidence type="ECO:0000313" key="6">
    <source>
        <dbReference type="Proteomes" id="UP000050417"/>
    </source>
</evidence>
<dbReference type="InterPro" id="IPR006139">
    <property type="entry name" value="D-isomer_2_OHA_DH_cat_dom"/>
</dbReference>
<keyword evidence="2" id="KW-0560">Oxidoreductase</keyword>
<dbReference type="OrthoDB" id="9792971at2"/>
<dbReference type="EMBL" id="LGCL01000019">
    <property type="protein sequence ID" value="KPL78290.1"/>
    <property type="molecule type" value="Genomic_DNA"/>
</dbReference>
<keyword evidence="6" id="KW-1185">Reference proteome</keyword>
<dbReference type="Pfam" id="PF02826">
    <property type="entry name" value="2-Hacid_dh_C"/>
    <property type="match status" value="1"/>
</dbReference>
<dbReference type="Gene3D" id="3.40.50.720">
    <property type="entry name" value="NAD(P)-binding Rossmann-like Domain"/>
    <property type="match status" value="2"/>
</dbReference>
<accession>A0A0N8GNJ7</accession>
<reference evidence="5 6" key="1">
    <citation type="submission" date="2015-07" db="EMBL/GenBank/DDBJ databases">
        <title>Genome sequence of Ornatilinea apprima DSM 23815.</title>
        <authorList>
            <person name="Hemp J."/>
            <person name="Ward L.M."/>
            <person name="Pace L.A."/>
            <person name="Fischer W.W."/>
        </authorList>
    </citation>
    <scope>NUCLEOTIDE SEQUENCE [LARGE SCALE GENOMIC DNA]</scope>
    <source>
        <strain evidence="5 6">P3M-1</strain>
    </source>
</reference>
<proteinExistence type="inferred from homology"/>
<dbReference type="PANTHER" id="PTHR42938:SF47">
    <property type="entry name" value="HYDROXYPYRUVATE REDUCTASE"/>
    <property type="match status" value="1"/>
</dbReference>
<comment type="similarity">
    <text evidence="1 2">Belongs to the D-isomer specific 2-hydroxyacid dehydrogenase family.</text>
</comment>
<evidence type="ECO:0000256" key="2">
    <source>
        <dbReference type="RuleBase" id="RU003719"/>
    </source>
</evidence>
<gene>
    <name evidence="5" type="ORF">ADN00_07445</name>
</gene>
<dbReference type="Proteomes" id="UP000050417">
    <property type="component" value="Unassembled WGS sequence"/>
</dbReference>
<evidence type="ECO:0000259" key="3">
    <source>
        <dbReference type="Pfam" id="PF00389"/>
    </source>
</evidence>
<evidence type="ECO:0000259" key="4">
    <source>
        <dbReference type="Pfam" id="PF02826"/>
    </source>
</evidence>
<dbReference type="AlphaFoldDB" id="A0A0N8GNJ7"/>
<organism evidence="5 6">
    <name type="scientific">Ornatilinea apprima</name>
    <dbReference type="NCBI Taxonomy" id="1134406"/>
    <lineage>
        <taxon>Bacteria</taxon>
        <taxon>Bacillati</taxon>
        <taxon>Chloroflexota</taxon>
        <taxon>Anaerolineae</taxon>
        <taxon>Anaerolineales</taxon>
        <taxon>Anaerolineaceae</taxon>
        <taxon>Ornatilinea</taxon>
    </lineage>
</organism>
<sequence>MTKVLLATEKPFSPAAVKQIQAVVEEAGFEFALLEKYTAPEQFYQAVSGADALIVRSDLVTPQVLEAAKALKIVVRAGAGFDNIDLPTATAKGVVVMNTPGQNANAVAELALGMMVYLARGCFNGKSGSELRGKTLGLHAFGNVGRRVAEIAKGFGMHVYAYDPFLTKDAIENEGVTALASVEQLYDTCQYVSLHIPANEQTRGSINYALLNRMPQGATLVNTARKEVVNEADLLKIFAERPDFKYLSDVTPDCAAEIAEKFPGRFYFTPKKMGAQTEEANVNAGIAAANQIRDFFQKGDTRFQVNK</sequence>
<dbReference type="SUPFAM" id="SSF51735">
    <property type="entry name" value="NAD(P)-binding Rossmann-fold domains"/>
    <property type="match status" value="1"/>
</dbReference>
<dbReference type="PATRIC" id="fig|1134406.4.peg.3313"/>
<dbReference type="InterPro" id="IPR006140">
    <property type="entry name" value="D-isomer_DH_NAD-bd"/>
</dbReference>
<protein>
    <submittedName>
        <fullName evidence="5">3-phosphoglycerate dehydrogenase</fullName>
    </submittedName>
</protein>
<dbReference type="PANTHER" id="PTHR42938">
    <property type="entry name" value="FORMATE DEHYDROGENASE 1"/>
    <property type="match status" value="1"/>
</dbReference>
<evidence type="ECO:0000256" key="1">
    <source>
        <dbReference type="ARBA" id="ARBA00005854"/>
    </source>
</evidence>
<dbReference type="Pfam" id="PF00389">
    <property type="entry name" value="2-Hacid_dh"/>
    <property type="match status" value="1"/>
</dbReference>
<name>A0A0N8GNJ7_9CHLR</name>
<dbReference type="GO" id="GO:0016616">
    <property type="term" value="F:oxidoreductase activity, acting on the CH-OH group of donors, NAD or NADP as acceptor"/>
    <property type="evidence" value="ECO:0007669"/>
    <property type="project" value="InterPro"/>
</dbReference>
<feature type="domain" description="D-isomer specific 2-hydroxyacid dehydrogenase catalytic" evidence="3">
    <location>
        <begin position="20"/>
        <end position="306"/>
    </location>
</feature>
<feature type="domain" description="D-isomer specific 2-hydroxyacid dehydrogenase NAD-binding" evidence="4">
    <location>
        <begin position="124"/>
        <end position="252"/>
    </location>
</feature>
<dbReference type="FunFam" id="3.40.50.720:FF:000492">
    <property type="entry name" value="D3-phosphoglycerate dehydrogenase, putative"/>
    <property type="match status" value="1"/>
</dbReference>